<gene>
    <name evidence="1" type="ORF">M408DRAFT_20825</name>
</gene>
<evidence type="ECO:0000313" key="2">
    <source>
        <dbReference type="Proteomes" id="UP000054097"/>
    </source>
</evidence>
<protein>
    <recommendedName>
        <fullName evidence="3">F-box domain-containing protein</fullName>
    </recommendedName>
</protein>
<organism evidence="1 2">
    <name type="scientific">Serendipita vermifera MAFF 305830</name>
    <dbReference type="NCBI Taxonomy" id="933852"/>
    <lineage>
        <taxon>Eukaryota</taxon>
        <taxon>Fungi</taxon>
        <taxon>Dikarya</taxon>
        <taxon>Basidiomycota</taxon>
        <taxon>Agaricomycotina</taxon>
        <taxon>Agaricomycetes</taxon>
        <taxon>Sebacinales</taxon>
        <taxon>Serendipitaceae</taxon>
        <taxon>Serendipita</taxon>
    </lineage>
</organism>
<dbReference type="Proteomes" id="UP000054097">
    <property type="component" value="Unassembled WGS sequence"/>
</dbReference>
<evidence type="ECO:0000313" key="1">
    <source>
        <dbReference type="EMBL" id="KIM31582.1"/>
    </source>
</evidence>
<reference evidence="1 2" key="1">
    <citation type="submission" date="2014-04" db="EMBL/GenBank/DDBJ databases">
        <authorList>
            <consortium name="DOE Joint Genome Institute"/>
            <person name="Kuo A."/>
            <person name="Zuccaro A."/>
            <person name="Kohler A."/>
            <person name="Nagy L.G."/>
            <person name="Floudas D."/>
            <person name="Copeland A."/>
            <person name="Barry K.W."/>
            <person name="Cichocki N."/>
            <person name="Veneault-Fourrey C."/>
            <person name="LaButti K."/>
            <person name="Lindquist E.A."/>
            <person name="Lipzen A."/>
            <person name="Lundell T."/>
            <person name="Morin E."/>
            <person name="Murat C."/>
            <person name="Sun H."/>
            <person name="Tunlid A."/>
            <person name="Henrissat B."/>
            <person name="Grigoriev I.V."/>
            <person name="Hibbett D.S."/>
            <person name="Martin F."/>
            <person name="Nordberg H.P."/>
            <person name="Cantor M.N."/>
            <person name="Hua S.X."/>
        </authorList>
    </citation>
    <scope>NUCLEOTIDE SEQUENCE [LARGE SCALE GENOMIC DNA]</scope>
    <source>
        <strain evidence="1 2">MAFF 305830</strain>
    </source>
</reference>
<keyword evidence="2" id="KW-1185">Reference proteome</keyword>
<name>A0A0C2XRR6_SERVB</name>
<sequence>MAEERALDHYQRKSLPTELWKVIFSKVTHLPGKVEFAKQASAHLKFPCATQEGAANFYNDEIRYIVGARLRIILVCKTWYILGIADLYSHVWFNPESPSSDSLQFAFTRRPSALSDVKRLTVRAPRNYLLCDYSTLLERMEWVASLLSRLPQVRILQVSPEVAAILPMQKLSPTLEVVTILRSPVNSSLPILKHTISATVLEHTRVLLLDPVIFHRGMLKTQVHFQSVTHFALVSHRYPIDLRIIGLDRILDNWALPNLQTLVIEHVDWPTVSTLCRRHLDTLKSLHLDYSLMESGASNWQTETLGLPNLQEIKLKSCGNLFPFLNLDVVALEMLEVLNDRDIWPDLPQLLDLSPKLLALESYRISGHSYQGLLYVNPLLENPGIVAQVAALRDRGISVEVHWSECVDPACQGQGKCFSPFGG</sequence>
<proteinExistence type="predicted"/>
<dbReference type="EMBL" id="KN824281">
    <property type="protein sequence ID" value="KIM31582.1"/>
    <property type="molecule type" value="Genomic_DNA"/>
</dbReference>
<accession>A0A0C2XRR6</accession>
<dbReference type="HOGENOM" id="CLU_649185_0_0_1"/>
<reference evidence="2" key="2">
    <citation type="submission" date="2015-01" db="EMBL/GenBank/DDBJ databases">
        <title>Evolutionary Origins and Diversification of the Mycorrhizal Mutualists.</title>
        <authorList>
            <consortium name="DOE Joint Genome Institute"/>
            <consortium name="Mycorrhizal Genomics Consortium"/>
            <person name="Kohler A."/>
            <person name="Kuo A."/>
            <person name="Nagy L.G."/>
            <person name="Floudas D."/>
            <person name="Copeland A."/>
            <person name="Barry K.W."/>
            <person name="Cichocki N."/>
            <person name="Veneault-Fourrey C."/>
            <person name="LaButti K."/>
            <person name="Lindquist E.A."/>
            <person name="Lipzen A."/>
            <person name="Lundell T."/>
            <person name="Morin E."/>
            <person name="Murat C."/>
            <person name="Riley R."/>
            <person name="Ohm R."/>
            <person name="Sun H."/>
            <person name="Tunlid A."/>
            <person name="Henrissat B."/>
            <person name="Grigoriev I.V."/>
            <person name="Hibbett D.S."/>
            <person name="Martin F."/>
        </authorList>
    </citation>
    <scope>NUCLEOTIDE SEQUENCE [LARGE SCALE GENOMIC DNA]</scope>
    <source>
        <strain evidence="2">MAFF 305830</strain>
    </source>
</reference>
<evidence type="ECO:0008006" key="3">
    <source>
        <dbReference type="Google" id="ProtNLM"/>
    </source>
</evidence>
<dbReference type="AlphaFoldDB" id="A0A0C2XRR6"/>